<evidence type="ECO:0000313" key="7">
    <source>
        <dbReference type="EMBL" id="MCS4555972.1"/>
    </source>
</evidence>
<dbReference type="Gene3D" id="1.10.155.10">
    <property type="entry name" value="Chemotaxis receptor methyltransferase CheR, N-terminal domain"/>
    <property type="match status" value="1"/>
</dbReference>
<evidence type="ECO:0000256" key="5">
    <source>
        <dbReference type="PIRNR" id="PIRNR000410"/>
    </source>
</evidence>
<keyword evidence="4 5" id="KW-0949">S-adenosyl-L-methionine</keyword>
<evidence type="ECO:0000256" key="2">
    <source>
        <dbReference type="ARBA" id="ARBA00022603"/>
    </source>
</evidence>
<dbReference type="PIRSF" id="PIRSF000410">
    <property type="entry name" value="CheR"/>
    <property type="match status" value="1"/>
</dbReference>
<dbReference type="GO" id="GO:0008168">
    <property type="term" value="F:methyltransferase activity"/>
    <property type="evidence" value="ECO:0007669"/>
    <property type="project" value="UniProtKB-KW"/>
</dbReference>
<evidence type="ECO:0000259" key="6">
    <source>
        <dbReference type="PROSITE" id="PS50123"/>
    </source>
</evidence>
<dbReference type="PANTHER" id="PTHR24422">
    <property type="entry name" value="CHEMOTAXIS PROTEIN METHYLTRANSFERASE"/>
    <property type="match status" value="1"/>
</dbReference>
<dbReference type="PROSITE" id="PS50123">
    <property type="entry name" value="CHER"/>
    <property type="match status" value="1"/>
</dbReference>
<dbReference type="InterPro" id="IPR022641">
    <property type="entry name" value="CheR_N"/>
</dbReference>
<evidence type="ECO:0000256" key="1">
    <source>
        <dbReference type="ARBA" id="ARBA00001541"/>
    </source>
</evidence>
<comment type="caution">
    <text evidence="7">The sequence shown here is derived from an EMBL/GenBank/DDBJ whole genome shotgun (WGS) entry which is preliminary data.</text>
</comment>
<dbReference type="SUPFAM" id="SSF53335">
    <property type="entry name" value="S-adenosyl-L-methionine-dependent methyltransferases"/>
    <property type="match status" value="1"/>
</dbReference>
<dbReference type="EC" id="2.1.1.80" evidence="5"/>
<dbReference type="InterPro" id="IPR029063">
    <property type="entry name" value="SAM-dependent_MTases_sf"/>
</dbReference>
<dbReference type="Pfam" id="PF01739">
    <property type="entry name" value="CheR"/>
    <property type="match status" value="1"/>
</dbReference>
<dbReference type="SUPFAM" id="SSF47757">
    <property type="entry name" value="Chemotaxis receptor methyltransferase CheR, N-terminal domain"/>
    <property type="match status" value="1"/>
</dbReference>
<evidence type="ECO:0000256" key="4">
    <source>
        <dbReference type="ARBA" id="ARBA00022691"/>
    </source>
</evidence>
<dbReference type="InterPro" id="IPR000780">
    <property type="entry name" value="CheR_MeTrfase"/>
</dbReference>
<dbReference type="Pfam" id="PF03705">
    <property type="entry name" value="CheR_N"/>
    <property type="match status" value="1"/>
</dbReference>
<dbReference type="PANTHER" id="PTHR24422:SF26">
    <property type="entry name" value="CHEMOTAXIS PROTEIN METHYLTRANSFERASE"/>
    <property type="match status" value="1"/>
</dbReference>
<feature type="domain" description="CheR-type methyltransferase" evidence="6">
    <location>
        <begin position="8"/>
        <end position="278"/>
    </location>
</feature>
<dbReference type="SMART" id="SM00138">
    <property type="entry name" value="MeTrc"/>
    <property type="match status" value="1"/>
</dbReference>
<keyword evidence="8" id="KW-1185">Reference proteome</keyword>
<accession>A0ABT2FI08</accession>
<protein>
    <recommendedName>
        <fullName evidence="5">Chemotaxis protein methyltransferase</fullName>
        <ecNumber evidence="5">2.1.1.80</ecNumber>
    </recommendedName>
</protein>
<proteinExistence type="predicted"/>
<organism evidence="7 8">
    <name type="scientific">Shewanella electrica</name>
    <dbReference type="NCBI Taxonomy" id="515560"/>
    <lineage>
        <taxon>Bacteria</taxon>
        <taxon>Pseudomonadati</taxon>
        <taxon>Pseudomonadota</taxon>
        <taxon>Gammaproteobacteria</taxon>
        <taxon>Alteromonadales</taxon>
        <taxon>Shewanellaceae</taxon>
        <taxon>Shewanella</taxon>
    </lineage>
</organism>
<reference evidence="8" key="1">
    <citation type="submission" date="2023-07" db="EMBL/GenBank/DDBJ databases">
        <title>Shewanella mangrovi sp. nov., an acetaldehyde- degrading bacterium isolated from mangrove sediment.</title>
        <authorList>
            <person name="Liu Y."/>
        </authorList>
    </citation>
    <scope>NUCLEOTIDE SEQUENCE [LARGE SCALE GENOMIC DNA]</scope>
    <source>
        <strain evidence="8">C32</strain>
    </source>
</reference>
<keyword evidence="3 5" id="KW-0808">Transferase</keyword>
<dbReference type="GO" id="GO:0032259">
    <property type="term" value="P:methylation"/>
    <property type="evidence" value="ECO:0007669"/>
    <property type="project" value="UniProtKB-KW"/>
</dbReference>
<name>A0ABT2FI08_9GAMM</name>
<evidence type="ECO:0000256" key="3">
    <source>
        <dbReference type="ARBA" id="ARBA00022679"/>
    </source>
</evidence>
<dbReference type="InterPro" id="IPR026024">
    <property type="entry name" value="Chemotaxis_MeTrfase_CheR"/>
</dbReference>
<dbReference type="Proteomes" id="UP001201549">
    <property type="component" value="Unassembled WGS sequence"/>
</dbReference>
<evidence type="ECO:0000313" key="8">
    <source>
        <dbReference type="Proteomes" id="UP001201549"/>
    </source>
</evidence>
<dbReference type="PRINTS" id="PR00996">
    <property type="entry name" value="CHERMTFRASE"/>
</dbReference>
<keyword evidence="2 5" id="KW-0489">Methyltransferase</keyword>
<dbReference type="EMBL" id="JAKOGG010000003">
    <property type="protein sequence ID" value="MCS4555972.1"/>
    <property type="molecule type" value="Genomic_DNA"/>
</dbReference>
<dbReference type="InterPro" id="IPR036804">
    <property type="entry name" value="CheR_N_sf"/>
</dbReference>
<sequence length="278" mass="31440">MAKPAQEPVYAQINLLDKEFEQISRWVYLAAGIRLTDSKKALVSSRLSGRLRELQLISFQQYIDMITNAKHPLSATERQNAINLLTTNETFFFREIAHFDFIREVVLPLKSGRKMRCWSAASSTGEEAYSLAMTLAQHHNGAWEIVGTDINEEVVTKARSAIYPMLRADNIPKAQLHQFCLKGTGSKAGTFKIAKELRRNVSFRQANLQQLPPDLGQFDLVFLRNVMIYFDVASKERVIANVQRQMKPGSYLLIGHAESLNGIANQLTLIRPSIYLVA</sequence>
<comment type="function">
    <text evidence="5">Methylation of the membrane-bound methyl-accepting chemotaxis proteins (MCP) to form gamma-glutamyl methyl ester residues in MCP.</text>
</comment>
<comment type="catalytic activity">
    <reaction evidence="1 5">
        <text>L-glutamyl-[protein] + S-adenosyl-L-methionine = [protein]-L-glutamate 5-O-methyl ester + S-adenosyl-L-homocysteine</text>
        <dbReference type="Rhea" id="RHEA:24452"/>
        <dbReference type="Rhea" id="RHEA-COMP:10208"/>
        <dbReference type="Rhea" id="RHEA-COMP:10311"/>
        <dbReference type="ChEBI" id="CHEBI:29973"/>
        <dbReference type="ChEBI" id="CHEBI:57856"/>
        <dbReference type="ChEBI" id="CHEBI:59789"/>
        <dbReference type="ChEBI" id="CHEBI:82795"/>
        <dbReference type="EC" id="2.1.1.80"/>
    </reaction>
</comment>
<dbReference type="Gene3D" id="3.40.50.150">
    <property type="entry name" value="Vaccinia Virus protein VP39"/>
    <property type="match status" value="1"/>
</dbReference>
<dbReference type="InterPro" id="IPR050903">
    <property type="entry name" value="Bact_Chemotaxis_MeTrfase"/>
</dbReference>
<gene>
    <name evidence="7" type="ORF">L9G74_05930</name>
</gene>
<dbReference type="InterPro" id="IPR022642">
    <property type="entry name" value="CheR_C"/>
</dbReference>
<dbReference type="RefSeq" id="WP_238895585.1">
    <property type="nucleotide sequence ID" value="NZ_JAKOGG010000003.1"/>
</dbReference>